<protein>
    <submittedName>
        <fullName evidence="1">DUF3299 domain-containing protein</fullName>
    </submittedName>
</protein>
<dbReference type="EMBL" id="JAJIRN010000011">
    <property type="protein sequence ID" value="MCV2370994.1"/>
    <property type="molecule type" value="Genomic_DNA"/>
</dbReference>
<proteinExistence type="predicted"/>
<sequence>MNRLLRMASLAAFVFVALSGVMGGVMGNFAGVAMAQAAGGIGSGPGYHDPRSPIKPLQERAGVVAWTLLSSVTTKVEKDKLTPIFPPQILALDKQKVRVQGFMMPLEPGDKQQHFLLSSVPTSCAFCVPAGPEGLIEVRTRQAVRYSLEAITIEGQLSVLSDDAYGMFYRLVDGQALKP</sequence>
<keyword evidence="2" id="KW-1185">Reference proteome</keyword>
<evidence type="ECO:0000313" key="1">
    <source>
        <dbReference type="EMBL" id="MCV2370994.1"/>
    </source>
</evidence>
<comment type="caution">
    <text evidence="1">The sequence shown here is derived from an EMBL/GenBank/DDBJ whole genome shotgun (WGS) entry which is preliminary data.</text>
</comment>
<accession>A0ABT2YLS0</accession>
<dbReference type="InterPro" id="IPR021727">
    <property type="entry name" value="DUF3299"/>
</dbReference>
<evidence type="ECO:0000313" key="2">
    <source>
        <dbReference type="Proteomes" id="UP001209701"/>
    </source>
</evidence>
<dbReference type="Gene3D" id="2.40.50.870">
    <property type="entry name" value="Protein of unknown function (DUF3299)"/>
    <property type="match status" value="1"/>
</dbReference>
<dbReference type="Pfam" id="PF11736">
    <property type="entry name" value="DUF3299"/>
    <property type="match status" value="1"/>
</dbReference>
<reference evidence="1 2" key="1">
    <citation type="submission" date="2021-11" db="EMBL/GenBank/DDBJ databases">
        <authorList>
            <person name="Liang Q."/>
            <person name="Mou H."/>
            <person name="Liu Z."/>
        </authorList>
    </citation>
    <scope>NUCLEOTIDE SEQUENCE [LARGE SCALE GENOMIC DNA]</scope>
    <source>
        <strain evidence="1 2">CHU3</strain>
    </source>
</reference>
<dbReference type="Proteomes" id="UP001209701">
    <property type="component" value="Unassembled WGS sequence"/>
</dbReference>
<name>A0ABT2YLS0_9BURK</name>
<dbReference type="RefSeq" id="WP_263573572.1">
    <property type="nucleotide sequence ID" value="NZ_JAJIRN010000011.1"/>
</dbReference>
<gene>
    <name evidence="1" type="ORF">LNV07_23140</name>
</gene>
<organism evidence="1 2">
    <name type="scientific">Roseateles oligotrophus</name>
    <dbReference type="NCBI Taxonomy" id="1769250"/>
    <lineage>
        <taxon>Bacteria</taxon>
        <taxon>Pseudomonadati</taxon>
        <taxon>Pseudomonadota</taxon>
        <taxon>Betaproteobacteria</taxon>
        <taxon>Burkholderiales</taxon>
        <taxon>Sphaerotilaceae</taxon>
        <taxon>Roseateles</taxon>
    </lineage>
</organism>